<dbReference type="EMBL" id="DYYG01000037">
    <property type="protein sequence ID" value="HJE24529.1"/>
    <property type="molecule type" value="Genomic_DNA"/>
</dbReference>
<feature type="region of interest" description="Disordered" evidence="1">
    <location>
        <begin position="1"/>
        <end position="84"/>
    </location>
</feature>
<gene>
    <name evidence="2" type="ORF">K8W01_12805</name>
</gene>
<organism evidence="2 3">
    <name type="scientific">Methylorubrum populi</name>
    <dbReference type="NCBI Taxonomy" id="223967"/>
    <lineage>
        <taxon>Bacteria</taxon>
        <taxon>Pseudomonadati</taxon>
        <taxon>Pseudomonadota</taxon>
        <taxon>Alphaproteobacteria</taxon>
        <taxon>Hyphomicrobiales</taxon>
        <taxon>Methylobacteriaceae</taxon>
        <taxon>Methylorubrum</taxon>
    </lineage>
</organism>
<evidence type="ECO:0000256" key="1">
    <source>
        <dbReference type="SAM" id="MobiDB-lite"/>
    </source>
</evidence>
<feature type="compositionally biased region" description="Basic and acidic residues" evidence="1">
    <location>
        <begin position="53"/>
        <end position="84"/>
    </location>
</feature>
<reference evidence="2" key="2">
    <citation type="submission" date="2021-09" db="EMBL/GenBank/DDBJ databases">
        <authorList>
            <person name="Gilroy R."/>
        </authorList>
    </citation>
    <scope>NUCLEOTIDE SEQUENCE</scope>
    <source>
        <strain evidence="2">316</strain>
    </source>
</reference>
<dbReference type="Proteomes" id="UP000742631">
    <property type="component" value="Unassembled WGS sequence"/>
</dbReference>
<reference evidence="2" key="1">
    <citation type="journal article" date="2021" name="PeerJ">
        <title>Extensive microbial diversity within the chicken gut microbiome revealed by metagenomics and culture.</title>
        <authorList>
            <person name="Gilroy R."/>
            <person name="Ravi A."/>
            <person name="Getino M."/>
            <person name="Pursley I."/>
            <person name="Horton D.L."/>
            <person name="Alikhan N.F."/>
            <person name="Baker D."/>
            <person name="Gharbi K."/>
            <person name="Hall N."/>
            <person name="Watson M."/>
            <person name="Adriaenssens E.M."/>
            <person name="Foster-Nyarko E."/>
            <person name="Jarju S."/>
            <person name="Secka A."/>
            <person name="Antonio M."/>
            <person name="Oren A."/>
            <person name="Chaudhuri R.R."/>
            <person name="La Ragione R."/>
            <person name="Hildebrand F."/>
            <person name="Pallen M.J."/>
        </authorList>
    </citation>
    <scope>NUCLEOTIDE SEQUENCE</scope>
    <source>
        <strain evidence="2">316</strain>
    </source>
</reference>
<accession>A0A921E3E3</accession>
<evidence type="ECO:0000313" key="3">
    <source>
        <dbReference type="Proteomes" id="UP000742631"/>
    </source>
</evidence>
<comment type="caution">
    <text evidence="2">The sequence shown here is derived from an EMBL/GenBank/DDBJ whole genome shotgun (WGS) entry which is preliminary data.</text>
</comment>
<dbReference type="AlphaFoldDB" id="A0A921E3E3"/>
<proteinExistence type="predicted"/>
<sequence>MTGDDSGDLPLSATKPDDPAETPAARSYEQRPVSPAVQGRRSPGATEPGDIGASRDEEAPPREHPRAKDCAKDRAKDGEGYRGG</sequence>
<evidence type="ECO:0000313" key="2">
    <source>
        <dbReference type="EMBL" id="HJE24529.1"/>
    </source>
</evidence>
<name>A0A921E3E3_9HYPH</name>
<protein>
    <submittedName>
        <fullName evidence="2">Uncharacterized protein</fullName>
    </submittedName>
</protein>